<reference evidence="1 2" key="1">
    <citation type="submission" date="2020-05" db="EMBL/GenBank/DDBJ databases">
        <authorList>
            <person name="Campoy J."/>
            <person name="Schneeberger K."/>
            <person name="Spophaly S."/>
        </authorList>
    </citation>
    <scope>NUCLEOTIDE SEQUENCE [LARGE SCALE GENOMIC DNA]</scope>
    <source>
        <strain evidence="1">PruArmRojPasFocal</strain>
    </source>
</reference>
<name>A0A6J5UNW4_PRUAR</name>
<evidence type="ECO:0000313" key="1">
    <source>
        <dbReference type="EMBL" id="CAB4276944.1"/>
    </source>
</evidence>
<dbReference type="AlphaFoldDB" id="A0A6J5UNW4"/>
<evidence type="ECO:0000313" key="2">
    <source>
        <dbReference type="Proteomes" id="UP000507222"/>
    </source>
</evidence>
<evidence type="ECO:0008006" key="3">
    <source>
        <dbReference type="Google" id="ProtNLM"/>
    </source>
</evidence>
<dbReference type="Proteomes" id="UP000507222">
    <property type="component" value="Unassembled WGS sequence"/>
</dbReference>
<protein>
    <recommendedName>
        <fullName evidence="3">Serine-threonine/tyrosine-protein kinase catalytic domain-containing protein</fullName>
    </recommendedName>
</protein>
<proteinExistence type="predicted"/>
<organism evidence="1 2">
    <name type="scientific">Prunus armeniaca</name>
    <name type="common">Apricot</name>
    <name type="synonym">Armeniaca vulgaris</name>
    <dbReference type="NCBI Taxonomy" id="36596"/>
    <lineage>
        <taxon>Eukaryota</taxon>
        <taxon>Viridiplantae</taxon>
        <taxon>Streptophyta</taxon>
        <taxon>Embryophyta</taxon>
        <taxon>Tracheophyta</taxon>
        <taxon>Spermatophyta</taxon>
        <taxon>Magnoliopsida</taxon>
        <taxon>eudicotyledons</taxon>
        <taxon>Gunneridae</taxon>
        <taxon>Pentapetalae</taxon>
        <taxon>rosids</taxon>
        <taxon>fabids</taxon>
        <taxon>Rosales</taxon>
        <taxon>Rosaceae</taxon>
        <taxon>Amygdaloideae</taxon>
        <taxon>Amygdaleae</taxon>
        <taxon>Prunus</taxon>
    </lineage>
</organism>
<gene>
    <name evidence="1" type="ORF">CURHAP_LOCUS26282</name>
</gene>
<sequence>MGKQVPGDFVSPFSFPSTTYANVLLKDVLDQRLPPPLRSHPPPMSTIVTIIARLSIACRHPHPQSRPTMLMVCQALSFQTASPYRGPDDVTLEQLITF</sequence>
<accession>A0A6J5UNW4</accession>
<dbReference type="EMBL" id="CAEKDK010000004">
    <property type="protein sequence ID" value="CAB4276944.1"/>
    <property type="molecule type" value="Genomic_DNA"/>
</dbReference>